<proteinExistence type="predicted"/>
<evidence type="ECO:0000256" key="1">
    <source>
        <dbReference type="SAM" id="MobiDB-lite"/>
    </source>
</evidence>
<dbReference type="GO" id="GO:0014069">
    <property type="term" value="C:postsynaptic density"/>
    <property type="evidence" value="ECO:0007669"/>
    <property type="project" value="TreeGrafter"/>
</dbReference>
<dbReference type="AlphaFoldDB" id="A0A218U9B9"/>
<dbReference type="GO" id="GO:0045211">
    <property type="term" value="C:postsynaptic membrane"/>
    <property type="evidence" value="ECO:0007669"/>
    <property type="project" value="TreeGrafter"/>
</dbReference>
<dbReference type="InterPro" id="IPR036770">
    <property type="entry name" value="Ankyrin_rpt-contain_sf"/>
</dbReference>
<dbReference type="PANTHER" id="PTHR24135">
    <property type="entry name" value="SH3 AND MULTIPLE ANKYRIN REPEAT DOMAINS PROTEIN"/>
    <property type="match status" value="1"/>
</dbReference>
<organism evidence="2 3">
    <name type="scientific">Lonchura striata</name>
    <name type="common">white-rumped munia</name>
    <dbReference type="NCBI Taxonomy" id="40157"/>
    <lineage>
        <taxon>Eukaryota</taxon>
        <taxon>Metazoa</taxon>
        <taxon>Chordata</taxon>
        <taxon>Craniata</taxon>
        <taxon>Vertebrata</taxon>
        <taxon>Euteleostomi</taxon>
        <taxon>Archelosauria</taxon>
        <taxon>Archosauria</taxon>
        <taxon>Dinosauria</taxon>
        <taxon>Saurischia</taxon>
        <taxon>Theropoda</taxon>
        <taxon>Coelurosauria</taxon>
        <taxon>Aves</taxon>
        <taxon>Neognathae</taxon>
        <taxon>Neoaves</taxon>
        <taxon>Telluraves</taxon>
        <taxon>Australaves</taxon>
        <taxon>Passeriformes</taxon>
        <taxon>Passeroidea</taxon>
        <taxon>Estrildidae</taxon>
        <taxon>Estrildinae</taxon>
        <taxon>Lonchura</taxon>
    </lineage>
</organism>
<feature type="compositionally biased region" description="Pro residues" evidence="1">
    <location>
        <begin position="33"/>
        <end position="42"/>
    </location>
</feature>
<dbReference type="GO" id="GO:0035255">
    <property type="term" value="F:ionotropic glutamate receptor binding"/>
    <property type="evidence" value="ECO:0007669"/>
    <property type="project" value="TreeGrafter"/>
</dbReference>
<name>A0A218U9B9_9PASE</name>
<dbReference type="SUPFAM" id="SSF48403">
    <property type="entry name" value="Ankyrin repeat"/>
    <property type="match status" value="1"/>
</dbReference>
<dbReference type="PANTHER" id="PTHR24135:SF3">
    <property type="entry name" value="SH3 AND MULTIPLE ANKYRIN REPEAT DOMAINS PROTEIN 1"/>
    <property type="match status" value="1"/>
</dbReference>
<gene>
    <name evidence="2" type="primary">SHANK1_1</name>
    <name evidence="2" type="ORF">RLOC_00008553</name>
</gene>
<dbReference type="EMBL" id="MUZQ01000595">
    <property type="protein sequence ID" value="OWK50191.1"/>
    <property type="molecule type" value="Genomic_DNA"/>
</dbReference>
<dbReference type="InterPro" id="IPR051569">
    <property type="entry name" value="SHANK"/>
</dbReference>
<protein>
    <submittedName>
        <fullName evidence="2">SH3 and multiple ankyrin repeat domains protein 1</fullName>
    </submittedName>
</protein>
<evidence type="ECO:0000313" key="2">
    <source>
        <dbReference type="EMBL" id="OWK50191.1"/>
    </source>
</evidence>
<feature type="region of interest" description="Disordered" evidence="1">
    <location>
        <begin position="1"/>
        <end position="45"/>
    </location>
</feature>
<dbReference type="Proteomes" id="UP000197619">
    <property type="component" value="Unassembled WGS sequence"/>
</dbReference>
<accession>A0A218U9B9</accession>
<sequence length="160" mass="17768">MPRSPASSEEEEGGRGSEYPEPDSDSGSSREGPPGPGRAPRPPPEEAQFSMMVFRIGIPDLHQTFRYKTRVYKQTNLDEKQLAKLHTKALLDLGGSPNYKDRRGLTPLYHTAMVGGDPRCCELLLYNRAHIGTADENGWQEIHQVTAVSPCHRVTVSLCH</sequence>
<dbReference type="Gene3D" id="1.25.40.20">
    <property type="entry name" value="Ankyrin repeat-containing domain"/>
    <property type="match status" value="1"/>
</dbReference>
<keyword evidence="3" id="KW-1185">Reference proteome</keyword>
<dbReference type="GO" id="GO:0030160">
    <property type="term" value="F:synaptic receptor adaptor activity"/>
    <property type="evidence" value="ECO:0007669"/>
    <property type="project" value="TreeGrafter"/>
</dbReference>
<dbReference type="GO" id="GO:0043197">
    <property type="term" value="C:dendritic spine"/>
    <property type="evidence" value="ECO:0007669"/>
    <property type="project" value="TreeGrafter"/>
</dbReference>
<reference evidence="2 3" key="1">
    <citation type="submission" date="2017-05" db="EMBL/GenBank/DDBJ databases">
        <title>Genome of assembly of the Bengalese finch, Lonchura striata domestica.</title>
        <authorList>
            <person name="Colquitt B.M."/>
            <person name="Brainard M.S."/>
        </authorList>
    </citation>
    <scope>NUCLEOTIDE SEQUENCE [LARGE SCALE GENOMIC DNA]</scope>
    <source>
        <strain evidence="2">White83orange57</strain>
    </source>
</reference>
<comment type="caution">
    <text evidence="2">The sequence shown here is derived from an EMBL/GenBank/DDBJ whole genome shotgun (WGS) entry which is preliminary data.</text>
</comment>
<evidence type="ECO:0000313" key="3">
    <source>
        <dbReference type="Proteomes" id="UP000197619"/>
    </source>
</evidence>